<accession>A0A510KUG0</accession>
<dbReference type="OrthoDB" id="9964618at2"/>
<dbReference type="RefSeq" id="WP_147003976.1">
    <property type="nucleotide sequence ID" value="NZ_AP019841.1"/>
</dbReference>
<proteinExistence type="predicted"/>
<evidence type="ECO:0000313" key="1">
    <source>
        <dbReference type="EMBL" id="BBM55264.1"/>
    </source>
</evidence>
<evidence type="ECO:0000313" key="2">
    <source>
        <dbReference type="Proteomes" id="UP000321944"/>
    </source>
</evidence>
<dbReference type="EMBL" id="AP019841">
    <property type="protein sequence ID" value="BBM55264.1"/>
    <property type="molecule type" value="Genomic_DNA"/>
</dbReference>
<gene>
    <name evidence="1" type="ORF">JMUB3936_1549</name>
</gene>
<dbReference type="Proteomes" id="UP000321944">
    <property type="component" value="Chromosome"/>
</dbReference>
<dbReference type="AlphaFoldDB" id="A0A510KUG0"/>
<sequence length="92" mass="11082">MKNRKELIGNFLFFPKNEGKKITQKLNDILKNQKEIKDDITEIKQILKEYSKLEKSYNSDIKKIYKIINQLLLKDLLKKHKDLLDDIKNDNY</sequence>
<organism evidence="1 2">
    <name type="scientific">Leptotrichia wadei</name>
    <dbReference type="NCBI Taxonomy" id="157687"/>
    <lineage>
        <taxon>Bacteria</taxon>
        <taxon>Fusobacteriati</taxon>
        <taxon>Fusobacteriota</taxon>
        <taxon>Fusobacteriia</taxon>
        <taxon>Fusobacteriales</taxon>
        <taxon>Leptotrichiaceae</taxon>
        <taxon>Leptotrichia</taxon>
    </lineage>
</organism>
<name>A0A510KUG0_9FUSO</name>
<protein>
    <submittedName>
        <fullName evidence="1">Uncharacterized protein</fullName>
    </submittedName>
</protein>
<reference evidence="1 2" key="1">
    <citation type="submission" date="2019-07" db="EMBL/GenBank/DDBJ databases">
        <title>Complete Genome Sequence of Leptotrichia wadei Strain JMUB3936.</title>
        <authorList>
            <person name="Watanabe S."/>
            <person name="Cui L."/>
        </authorList>
    </citation>
    <scope>NUCLEOTIDE SEQUENCE [LARGE SCALE GENOMIC DNA]</scope>
    <source>
        <strain evidence="1 2">JMUB3936</strain>
    </source>
</reference>